<keyword evidence="1" id="KW-0732">Signal</keyword>
<comment type="caution">
    <text evidence="2">The sequence shown here is derived from an EMBL/GenBank/DDBJ whole genome shotgun (WGS) entry which is preliminary data.</text>
</comment>
<evidence type="ECO:0000313" key="2">
    <source>
        <dbReference type="EMBL" id="PIT96293.1"/>
    </source>
</evidence>
<gene>
    <name evidence="2" type="ORF">COT94_01210</name>
</gene>
<feature type="chain" id="PRO_5015005816" evidence="1">
    <location>
        <begin position="30"/>
        <end position="1159"/>
    </location>
</feature>
<evidence type="ECO:0000256" key="1">
    <source>
        <dbReference type="SAM" id="SignalP"/>
    </source>
</evidence>
<name>A0A2M6WU25_9BACT</name>
<organism evidence="2 3">
    <name type="scientific">Candidatus Falkowbacteria bacterium CG10_big_fil_rev_8_21_14_0_10_37_14</name>
    <dbReference type="NCBI Taxonomy" id="1974561"/>
    <lineage>
        <taxon>Bacteria</taxon>
        <taxon>Candidatus Falkowiibacteriota</taxon>
    </lineage>
</organism>
<feature type="signal peptide" evidence="1">
    <location>
        <begin position="1"/>
        <end position="29"/>
    </location>
</feature>
<proteinExistence type="predicted"/>
<accession>A0A2M6WU25</accession>
<dbReference type="AlphaFoldDB" id="A0A2M6WU25"/>
<evidence type="ECO:0000313" key="3">
    <source>
        <dbReference type="Proteomes" id="UP000228533"/>
    </source>
</evidence>
<dbReference type="Proteomes" id="UP000228533">
    <property type="component" value="Unassembled WGS sequence"/>
</dbReference>
<protein>
    <submittedName>
        <fullName evidence="2">Uncharacterized protein</fullName>
    </submittedName>
</protein>
<sequence>MNKLKKLLAISTIISTFFGMTVVVNPASAATAVDGDLIKMNGNSAVYYLQGGKRYAFPNENVYKTYYSDWNGIKTIPNEEMYGYQLSGNILYRAGTKLVKITTVPTVYAVEANGTLRSIVSEANAIALWGANWASMVRDVDDTLFTNYTVGTPLTAGTYPAGQVVKMSTSNDLFYFDGTNYRKFANDSAMLANGFKFENVATTAMTINAGGAMVNGAEAGLMTVAMSGGNGGTVYTGGTGLTVALATNTAASNTVLQNQSIANMATFNFTASSDGSAIVKTVKIKRVGISSDTALSNVYLYDGNTKLTDGGSISAGYVTFSDSNGLFTIAAGATKAITVKADISASTGNVGVSIDAASDITTSGAAVSGTFPMTGNTMAMTSVTDLATAVAGTVASSGNVNAGTMGVTLWSDTFTVSQRDVNLTDVNFRQIGSVAKDDIQNMALFVDGIKVGTALTMLDDNNRAHFDLSAAPVVLQTGNRTIELRGDIIKGSSKTFSFSLQTASDVSFVDSNYGVNISAGGLPQTTTSATIQNGSLVIAADPTFGTTQVMKNQSNVTLAKYTFKAYGEDMKVTTLNANVLLTGATGATTTAATDGINNLAIFVNNAQVGSSQNALQTTTGTDFNPVKTYGTTNLFTVKAGETATVEIRGTLVMNSSSTTVTTVTSKLVSVAGAFQGLSSYNTTGGADYATKSLTIVATGYSAISLNNAYATNQTQVNNVLKQKIGSFIIQAGTLEGITVSNIAINFPTGTDNTMATTTFASNLSNLYISETPNSPVGNPTITTSNVTNFPVNFTLAAGATKTIDVFADIASMTTAETLTPSMAITARTSVVNLSADVAATAGQKITYTSGSLADPTLVANSSLNKLVTGGTTDNAGVFNFVATNGAATIKSMKFLVSDCTSIATVTVGGVTAPVTGTGSCVADFTNALNIVVPVGSTGLNVPVTAAYNAIGTNAGTTRVTPKLTFDGMSYQIGNGAPTTMTSGVGLDGMINVVVASVPTVALQSSGISTVLGGSNQLVMKMSVTAPASGPINLKQFNVTPVITGFTTSSVVSVYDMDNASTNLLTGSTPVALTSNASSSLTFGSDFLIPAGTTKTFGVNVTGTLAGGTNTNHFTLSLSAPNDTGVSTGTDWKWNDTTAATYGNAYLLKDLTSAGVTLSQ</sequence>
<dbReference type="EMBL" id="PFAM01000008">
    <property type="protein sequence ID" value="PIT96293.1"/>
    <property type="molecule type" value="Genomic_DNA"/>
</dbReference>
<reference evidence="3" key="1">
    <citation type="submission" date="2017-09" db="EMBL/GenBank/DDBJ databases">
        <title>Depth-based differentiation of microbial function through sediment-hosted aquifers and enrichment of novel symbionts in the deep terrestrial subsurface.</title>
        <authorList>
            <person name="Probst A.J."/>
            <person name="Ladd B."/>
            <person name="Jarett J.K."/>
            <person name="Geller-Mcgrath D.E."/>
            <person name="Sieber C.M.K."/>
            <person name="Emerson J.B."/>
            <person name="Anantharaman K."/>
            <person name="Thomas B.C."/>
            <person name="Malmstrom R."/>
            <person name="Stieglmeier M."/>
            <person name="Klingl A."/>
            <person name="Woyke T."/>
            <person name="Ryan C.M."/>
            <person name="Banfield J.F."/>
        </authorList>
    </citation>
    <scope>NUCLEOTIDE SEQUENCE [LARGE SCALE GENOMIC DNA]</scope>
</reference>